<dbReference type="EMBL" id="JAHWXT010000003">
    <property type="protein sequence ID" value="MCF0264765.1"/>
    <property type="molecule type" value="Genomic_DNA"/>
</dbReference>
<reference evidence="1" key="1">
    <citation type="submission" date="2021-07" db="EMBL/GenBank/DDBJ databases">
        <authorList>
            <person name="Fernandez M."/>
            <person name="Pereira P."/>
            <person name="Torres Tejerizo G.A."/>
            <person name="Gonzalez P."/>
            <person name="Agostini E."/>
        </authorList>
    </citation>
    <scope>NUCLEOTIDE SEQUENCE</scope>
    <source>
        <strain evidence="1">SFC 500-1A</strain>
    </source>
</reference>
<dbReference type="GO" id="GO:0015035">
    <property type="term" value="F:protein-disulfide reductase activity"/>
    <property type="evidence" value="ECO:0007669"/>
    <property type="project" value="InterPro"/>
</dbReference>
<dbReference type="Pfam" id="PF04134">
    <property type="entry name" value="DCC1-like"/>
    <property type="match status" value="1"/>
</dbReference>
<comment type="caution">
    <text evidence="1">The sequence shown here is derived from an EMBL/GenBank/DDBJ whole genome shotgun (WGS) entry which is preliminary data.</text>
</comment>
<dbReference type="InterPro" id="IPR052927">
    <property type="entry name" value="DCC_oxidoreductase"/>
</dbReference>
<gene>
    <name evidence="1" type="ORF">KW868_09835</name>
</gene>
<organism evidence="1 2">
    <name type="scientific">Acinetobacter guillouiae</name>
    <name type="common">Acinetobacter genomosp. 11</name>
    <dbReference type="NCBI Taxonomy" id="106649"/>
    <lineage>
        <taxon>Bacteria</taxon>
        <taxon>Pseudomonadati</taxon>
        <taxon>Pseudomonadota</taxon>
        <taxon>Gammaproteobacteria</taxon>
        <taxon>Moraxellales</taxon>
        <taxon>Moraxellaceae</taxon>
        <taxon>Acinetobacter</taxon>
    </lineage>
</organism>
<dbReference type="AlphaFoldDB" id="A0A8X8GI49"/>
<dbReference type="PANTHER" id="PTHR33639:SF2">
    <property type="entry name" value="DUF393 DOMAIN-CONTAINING PROTEIN"/>
    <property type="match status" value="1"/>
</dbReference>
<dbReference type="InterPro" id="IPR007263">
    <property type="entry name" value="DCC1-like"/>
</dbReference>
<proteinExistence type="predicted"/>
<sequence>MQQKIEAIIQQHDIILFDEICVLCNGWAKFLIKYDTQAQFKLTSVQSPLGQDILRHYQMPTEQFDSMLVIKNGQTYSESTAFLKVIESLGRPFSCLKMGYGIPKFIRDFLYRRIALNRYRLFGTTEQCLLPSSENKKHFLEHSIDAKF</sequence>
<accession>A0A8X8GI49</accession>
<dbReference type="PANTHER" id="PTHR33639">
    <property type="entry name" value="THIOL-DISULFIDE OXIDOREDUCTASE DCC"/>
    <property type="match status" value="1"/>
</dbReference>
<dbReference type="Proteomes" id="UP000887320">
    <property type="component" value="Unassembled WGS sequence"/>
</dbReference>
<evidence type="ECO:0000313" key="1">
    <source>
        <dbReference type="EMBL" id="MCF0264765.1"/>
    </source>
</evidence>
<evidence type="ECO:0000313" key="2">
    <source>
        <dbReference type="Proteomes" id="UP000887320"/>
    </source>
</evidence>
<name>A0A8X8GI49_ACIGI</name>
<dbReference type="RefSeq" id="WP_234623303.1">
    <property type="nucleotide sequence ID" value="NZ_JAHWXT010000003.1"/>
</dbReference>
<protein>
    <submittedName>
        <fullName evidence="1">DUF393 domain-containing protein</fullName>
    </submittedName>
</protein>